<gene>
    <name evidence="5" type="ORF">SMALB_6299</name>
</gene>
<dbReference type="InterPro" id="IPR039422">
    <property type="entry name" value="MarR/SlyA-like"/>
</dbReference>
<dbReference type="Proteomes" id="UP000536624">
    <property type="component" value="Unassembled WGS sequence"/>
</dbReference>
<comment type="caution">
    <text evidence="5">The sequence shown here is derived from an EMBL/GenBank/DDBJ whole genome shotgun (WGS) entry which is preliminary data.</text>
</comment>
<dbReference type="PANTHER" id="PTHR33164:SF57">
    <property type="entry name" value="MARR-FAMILY TRANSCRIPTIONAL REGULATOR"/>
    <property type="match status" value="1"/>
</dbReference>
<dbReference type="InterPro" id="IPR036390">
    <property type="entry name" value="WH_DNA-bd_sf"/>
</dbReference>
<name>A0A7X5X9A8_STRMQ</name>
<accession>A0A7X5X9A8</accession>
<dbReference type="PANTHER" id="PTHR33164">
    <property type="entry name" value="TRANSCRIPTIONAL REGULATOR, MARR FAMILY"/>
    <property type="match status" value="1"/>
</dbReference>
<organism evidence="5 6">
    <name type="scientific">Streptomyces malaysiensis</name>
    <dbReference type="NCBI Taxonomy" id="92644"/>
    <lineage>
        <taxon>Bacteria</taxon>
        <taxon>Bacillati</taxon>
        <taxon>Actinomycetota</taxon>
        <taxon>Actinomycetes</taxon>
        <taxon>Kitasatosporales</taxon>
        <taxon>Streptomycetaceae</taxon>
        <taxon>Streptomyces</taxon>
        <taxon>Streptomyces violaceusniger group</taxon>
    </lineage>
</organism>
<dbReference type="GO" id="GO:0006950">
    <property type="term" value="P:response to stress"/>
    <property type="evidence" value="ECO:0007669"/>
    <property type="project" value="TreeGrafter"/>
</dbReference>
<keyword evidence="3" id="KW-0804">Transcription</keyword>
<sequence length="140" mass="15831">MNQPHRDEILIAEAGIQLDRALFQLIVGIHRFAPIGVVELADRVGRDHTTVSRQVAKLAELGLVERRPSAEDRRVKEALLTEEGRRVIDALDAARGRLSQPVFEQWSDRDLLELERLMRRFVDDLVGWSAAEKAAAADDR</sequence>
<dbReference type="Pfam" id="PF01047">
    <property type="entry name" value="MarR"/>
    <property type="match status" value="1"/>
</dbReference>
<evidence type="ECO:0000256" key="2">
    <source>
        <dbReference type="ARBA" id="ARBA00023125"/>
    </source>
</evidence>
<dbReference type="GO" id="GO:0003677">
    <property type="term" value="F:DNA binding"/>
    <property type="evidence" value="ECO:0007669"/>
    <property type="project" value="UniProtKB-KW"/>
</dbReference>
<keyword evidence="1" id="KW-0805">Transcription regulation</keyword>
<evidence type="ECO:0000313" key="6">
    <source>
        <dbReference type="Proteomes" id="UP000536624"/>
    </source>
</evidence>
<feature type="domain" description="HTH marR-type" evidence="4">
    <location>
        <begin position="1"/>
        <end position="123"/>
    </location>
</feature>
<dbReference type="InterPro" id="IPR023187">
    <property type="entry name" value="Tscrpt_reg_MarR-type_CS"/>
</dbReference>
<reference evidence="5 6" key="1">
    <citation type="submission" date="2020-02" db="EMBL/GenBank/DDBJ databases">
        <title>Streptomyces malaysiensis DSM14702 (JHCC583434, PFL_A843) Genome sequencing and assembly.</title>
        <authorList>
            <person name="Samborskyy M."/>
        </authorList>
    </citation>
    <scope>NUCLEOTIDE SEQUENCE [LARGE SCALE GENOMIC DNA]</scope>
    <source>
        <strain evidence="5 6">DSM 14702</strain>
    </source>
</reference>
<dbReference type="InterPro" id="IPR036388">
    <property type="entry name" value="WH-like_DNA-bd_sf"/>
</dbReference>
<evidence type="ECO:0000313" key="5">
    <source>
        <dbReference type="EMBL" id="NIY68215.1"/>
    </source>
</evidence>
<evidence type="ECO:0000256" key="1">
    <source>
        <dbReference type="ARBA" id="ARBA00023015"/>
    </source>
</evidence>
<dbReference type="PRINTS" id="PR00598">
    <property type="entry name" value="HTHMARR"/>
</dbReference>
<dbReference type="SMART" id="SM00347">
    <property type="entry name" value="HTH_MARR"/>
    <property type="match status" value="1"/>
</dbReference>
<dbReference type="AlphaFoldDB" id="A0A7X5X9A8"/>
<dbReference type="SUPFAM" id="SSF46785">
    <property type="entry name" value="Winged helix' DNA-binding domain"/>
    <property type="match status" value="1"/>
</dbReference>
<evidence type="ECO:0000256" key="3">
    <source>
        <dbReference type="ARBA" id="ARBA00023163"/>
    </source>
</evidence>
<dbReference type="PROSITE" id="PS01117">
    <property type="entry name" value="HTH_MARR_1"/>
    <property type="match status" value="1"/>
</dbReference>
<dbReference type="Gene3D" id="1.10.10.10">
    <property type="entry name" value="Winged helix-like DNA-binding domain superfamily/Winged helix DNA-binding domain"/>
    <property type="match status" value="1"/>
</dbReference>
<dbReference type="GO" id="GO:0003700">
    <property type="term" value="F:DNA-binding transcription factor activity"/>
    <property type="evidence" value="ECO:0007669"/>
    <property type="project" value="InterPro"/>
</dbReference>
<evidence type="ECO:0000259" key="4">
    <source>
        <dbReference type="PROSITE" id="PS50995"/>
    </source>
</evidence>
<protein>
    <recommendedName>
        <fullName evidence="4">HTH marR-type domain-containing protein</fullName>
    </recommendedName>
</protein>
<dbReference type="InterPro" id="IPR000835">
    <property type="entry name" value="HTH_MarR-typ"/>
</dbReference>
<proteinExistence type="predicted"/>
<dbReference type="PROSITE" id="PS50995">
    <property type="entry name" value="HTH_MARR_2"/>
    <property type="match status" value="1"/>
</dbReference>
<keyword evidence="2" id="KW-0238">DNA-binding</keyword>
<dbReference type="EMBL" id="JAALLH010000001">
    <property type="protein sequence ID" value="NIY68215.1"/>
    <property type="molecule type" value="Genomic_DNA"/>
</dbReference>